<dbReference type="AlphaFoldDB" id="A0A167XA43"/>
<dbReference type="STRING" id="1081102.A0A167XA43"/>
<evidence type="ECO:0000313" key="3">
    <source>
        <dbReference type="Proteomes" id="UP000076874"/>
    </source>
</evidence>
<dbReference type="EMBL" id="AZHD01000004">
    <property type="protein sequence ID" value="OAA64714.1"/>
    <property type="molecule type" value="Genomic_DNA"/>
</dbReference>
<dbReference type="Pfam" id="PF00583">
    <property type="entry name" value="Acetyltransf_1"/>
    <property type="match status" value="1"/>
</dbReference>
<dbReference type="PROSITE" id="PS51186">
    <property type="entry name" value="GNAT"/>
    <property type="match status" value="1"/>
</dbReference>
<dbReference type="PANTHER" id="PTHR42791">
    <property type="entry name" value="GNAT FAMILY ACETYLTRANSFERASE"/>
    <property type="match status" value="1"/>
</dbReference>
<accession>A0A167XA43</accession>
<keyword evidence="2" id="KW-0012">Acyltransferase</keyword>
<organism evidence="2 3">
    <name type="scientific">Niveomyces insectorum RCEF 264</name>
    <dbReference type="NCBI Taxonomy" id="1081102"/>
    <lineage>
        <taxon>Eukaryota</taxon>
        <taxon>Fungi</taxon>
        <taxon>Dikarya</taxon>
        <taxon>Ascomycota</taxon>
        <taxon>Pezizomycotina</taxon>
        <taxon>Sordariomycetes</taxon>
        <taxon>Hypocreomycetidae</taxon>
        <taxon>Hypocreales</taxon>
        <taxon>Cordycipitaceae</taxon>
        <taxon>Niveomyces</taxon>
    </lineage>
</organism>
<name>A0A167XA43_9HYPO</name>
<dbReference type="CDD" id="cd04301">
    <property type="entry name" value="NAT_SF"/>
    <property type="match status" value="1"/>
</dbReference>
<dbReference type="OrthoDB" id="410198at2759"/>
<protein>
    <submittedName>
        <fullName evidence="2">Acyl-CoA N-acyltransferase</fullName>
    </submittedName>
</protein>
<evidence type="ECO:0000259" key="1">
    <source>
        <dbReference type="PROSITE" id="PS51186"/>
    </source>
</evidence>
<dbReference type="InterPro" id="IPR016181">
    <property type="entry name" value="Acyl_CoA_acyltransferase"/>
</dbReference>
<proteinExistence type="predicted"/>
<dbReference type="Gene3D" id="3.40.630.30">
    <property type="match status" value="1"/>
</dbReference>
<sequence length="228" mass="25241">MTTLRMRECRAEDIDSLVDVYFAAFDGNPIQVRVFPDNSDQARLFWQGNLRDNFADPYVRIRVVEDTAVPDNSSGQNKIVAFAVWHAPRPAGAPFVPFPDNVPWPQNGNPAVADTFFRDLDRQHKRYMSDPATGQQIPHWFLELIATDPAYQGRGAAGLLLRFGEAQADAANVPCYLDATPAGLRVYTSAGHGFHAVETKAYFDNAYEHVFMVRDPRPAAAAAAAAET</sequence>
<comment type="caution">
    <text evidence="2">The sequence shown here is derived from an EMBL/GenBank/DDBJ whole genome shotgun (WGS) entry which is preliminary data.</text>
</comment>
<reference evidence="2 3" key="1">
    <citation type="journal article" date="2016" name="Genome Biol. Evol.">
        <title>Divergent and convergent evolution of fungal pathogenicity.</title>
        <authorList>
            <person name="Shang Y."/>
            <person name="Xiao G."/>
            <person name="Zheng P."/>
            <person name="Cen K."/>
            <person name="Zhan S."/>
            <person name="Wang C."/>
        </authorList>
    </citation>
    <scope>NUCLEOTIDE SEQUENCE [LARGE SCALE GENOMIC DNA]</scope>
    <source>
        <strain evidence="2 3">RCEF 264</strain>
    </source>
</reference>
<gene>
    <name evidence="2" type="ORF">SPI_03361</name>
</gene>
<dbReference type="SUPFAM" id="SSF55729">
    <property type="entry name" value="Acyl-CoA N-acyltransferases (Nat)"/>
    <property type="match status" value="1"/>
</dbReference>
<keyword evidence="3" id="KW-1185">Reference proteome</keyword>
<dbReference type="InterPro" id="IPR000182">
    <property type="entry name" value="GNAT_dom"/>
</dbReference>
<evidence type="ECO:0000313" key="2">
    <source>
        <dbReference type="EMBL" id="OAA64714.1"/>
    </source>
</evidence>
<dbReference type="PANTHER" id="PTHR42791:SF2">
    <property type="entry name" value="N-ACETYLTRANSFERASE DOMAIN-CONTAINING PROTEIN"/>
    <property type="match status" value="1"/>
</dbReference>
<keyword evidence="2" id="KW-0808">Transferase</keyword>
<feature type="domain" description="N-acetyltransferase" evidence="1">
    <location>
        <begin position="4"/>
        <end position="217"/>
    </location>
</feature>
<dbReference type="InterPro" id="IPR052523">
    <property type="entry name" value="Trichothecene_AcTrans"/>
</dbReference>
<dbReference type="GO" id="GO:0016747">
    <property type="term" value="F:acyltransferase activity, transferring groups other than amino-acyl groups"/>
    <property type="evidence" value="ECO:0007669"/>
    <property type="project" value="InterPro"/>
</dbReference>
<dbReference type="Proteomes" id="UP000076874">
    <property type="component" value="Unassembled WGS sequence"/>
</dbReference>